<comment type="caution">
    <text evidence="2">The sequence shown here is derived from an EMBL/GenBank/DDBJ whole genome shotgun (WGS) entry which is preliminary data.</text>
</comment>
<reference evidence="2 3" key="1">
    <citation type="submission" date="2023-01" db="EMBL/GenBank/DDBJ databases">
        <title>Analysis of 21 Apiospora genomes using comparative genomics revels a genus with tremendous synthesis potential of carbohydrate active enzymes and secondary metabolites.</title>
        <authorList>
            <person name="Sorensen T."/>
        </authorList>
    </citation>
    <scope>NUCLEOTIDE SEQUENCE [LARGE SCALE GENOMIC DNA]</scope>
    <source>
        <strain evidence="2 3">CBS 83171</strain>
    </source>
</reference>
<dbReference type="Pfam" id="PF01636">
    <property type="entry name" value="APH"/>
    <property type="match status" value="1"/>
</dbReference>
<organism evidence="2 3">
    <name type="scientific">Apiospora saccharicola</name>
    <dbReference type="NCBI Taxonomy" id="335842"/>
    <lineage>
        <taxon>Eukaryota</taxon>
        <taxon>Fungi</taxon>
        <taxon>Dikarya</taxon>
        <taxon>Ascomycota</taxon>
        <taxon>Pezizomycotina</taxon>
        <taxon>Sordariomycetes</taxon>
        <taxon>Xylariomycetidae</taxon>
        <taxon>Amphisphaeriales</taxon>
        <taxon>Apiosporaceae</taxon>
        <taxon>Apiospora</taxon>
    </lineage>
</organism>
<evidence type="ECO:0000313" key="3">
    <source>
        <dbReference type="Proteomes" id="UP001446871"/>
    </source>
</evidence>
<protein>
    <recommendedName>
        <fullName evidence="1">Aminoglycoside phosphotransferase domain-containing protein</fullName>
    </recommendedName>
</protein>
<dbReference type="EMBL" id="JAQQWM010000009">
    <property type="protein sequence ID" value="KAK8046419.1"/>
    <property type="molecule type" value="Genomic_DNA"/>
</dbReference>
<evidence type="ECO:0000259" key="1">
    <source>
        <dbReference type="Pfam" id="PF01636"/>
    </source>
</evidence>
<dbReference type="Gene3D" id="3.90.1200.10">
    <property type="match status" value="1"/>
</dbReference>
<dbReference type="SUPFAM" id="SSF56112">
    <property type="entry name" value="Protein kinase-like (PK-like)"/>
    <property type="match status" value="1"/>
</dbReference>
<dbReference type="InterPro" id="IPR002575">
    <property type="entry name" value="Aminoglycoside_PTrfase"/>
</dbReference>
<evidence type="ECO:0000313" key="2">
    <source>
        <dbReference type="EMBL" id="KAK8046419.1"/>
    </source>
</evidence>
<name>A0ABR1TIG8_9PEZI</name>
<sequence>MAAAQPQAEIQSKVLRSLEGTPFAAKSLVPLSGGTANFIYLADLAQPHDGVAQVLVKHGEGFLASNPGFQLPTSRCVTHRRCLSSGSLFALGEFFHTPSNDGYNYVVRTPKHYPFPQDPNTQIQEYLPNGTNLKAYALEHWSASPAAELTDVRQQAQAKQLGLSLGQWLRAFHDYSSELHRRDEMRSAVAANGVMQGLKHTINFQWLLDRVAQFPDILTETVPVFEEVKEMAAAELRDENRLQVIHGDFWTGNILIPNAPIPPNADVPIFVVDWEMAQLGVPSLDLGQMLAEMYELWLYKRVRAGLWMMEGLIEGYGAVTETSALRAAVQLGAHLVCFGTSVPGWGTPEQVQEIARTGRDIICRAWRKDRAWFESGELACLFSIVKRD</sequence>
<gene>
    <name evidence="2" type="ORF">PG996_014483</name>
</gene>
<accession>A0ABR1TIG8</accession>
<dbReference type="Proteomes" id="UP001446871">
    <property type="component" value="Unassembled WGS sequence"/>
</dbReference>
<feature type="domain" description="Aminoglycoside phosphotransferase" evidence="1">
    <location>
        <begin position="148"/>
        <end position="310"/>
    </location>
</feature>
<dbReference type="InterPro" id="IPR011009">
    <property type="entry name" value="Kinase-like_dom_sf"/>
</dbReference>
<keyword evidence="3" id="KW-1185">Reference proteome</keyword>
<proteinExistence type="predicted"/>